<keyword evidence="2" id="KW-1185">Reference proteome</keyword>
<comment type="caution">
    <text evidence="1">The sequence shown here is derived from an EMBL/GenBank/DDBJ whole genome shotgun (WGS) entry which is preliminary data.</text>
</comment>
<dbReference type="EMBL" id="AGWJ02000035">
    <property type="protein sequence ID" value="EHO77254.1"/>
    <property type="molecule type" value="Genomic_DNA"/>
</dbReference>
<dbReference type="Proteomes" id="UP000003233">
    <property type="component" value="Unassembled WGS sequence"/>
</dbReference>
<evidence type="ECO:0000313" key="2">
    <source>
        <dbReference type="Proteomes" id="UP000003233"/>
    </source>
</evidence>
<dbReference type="HOGENOM" id="CLU_2478889_0_0_0"/>
<gene>
    <name evidence="1" type="ORF">HMPREF0402_03558</name>
</gene>
<sequence length="87" mass="10507">MILKQYESLVKSKIKDKYVECSNKLEQNLILIENLKASYLEIKTLRGDTKEEAQELVNKRYKIKYELDSLLRESKHLEDFLNKYNFF</sequence>
<dbReference type="PATRIC" id="fig|457404.5.peg.3469"/>
<evidence type="ECO:0000313" key="1">
    <source>
        <dbReference type="EMBL" id="EHO77254.1"/>
    </source>
</evidence>
<proteinExistence type="predicted"/>
<dbReference type="AlphaFoldDB" id="H1PYR5"/>
<dbReference type="BioCyc" id="FSP457404-HMP:GTSQ-3613-MONOMER"/>
<organism evidence="1 2">
    <name type="scientific">Fusobacterium ulcerans 12-1B</name>
    <dbReference type="NCBI Taxonomy" id="457404"/>
    <lineage>
        <taxon>Bacteria</taxon>
        <taxon>Fusobacteriati</taxon>
        <taxon>Fusobacteriota</taxon>
        <taxon>Fusobacteriia</taxon>
        <taxon>Fusobacteriales</taxon>
        <taxon>Fusobacteriaceae</taxon>
        <taxon>Fusobacterium</taxon>
    </lineage>
</organism>
<dbReference type="RefSeq" id="WP_008699538.1">
    <property type="nucleotide sequence ID" value="NZ_KE161012.1"/>
</dbReference>
<reference evidence="1 2" key="1">
    <citation type="submission" date="2012-07" db="EMBL/GenBank/DDBJ databases">
        <title>The Genome Sequence of Fusobacterium ulcerans 12_1B.</title>
        <authorList>
            <consortium name="The Broad Institute Genome Sequencing Platform"/>
            <person name="Earl A."/>
            <person name="Ward D."/>
            <person name="Feldgarden M."/>
            <person name="Gevers D."/>
            <person name="Strauss J."/>
            <person name="Ambrose C.E."/>
            <person name="Allen-Vercoe E."/>
            <person name="Walker B."/>
            <person name="Young S.K."/>
            <person name="Zeng Q."/>
            <person name="Gargeya S."/>
            <person name="Fitzgerald M."/>
            <person name="Haas B."/>
            <person name="Abouelleil A."/>
            <person name="Alvarado L."/>
            <person name="Arachchi H.M."/>
            <person name="Berlin A.M."/>
            <person name="Chapman S.B."/>
            <person name="Goldberg J."/>
            <person name="Griggs A."/>
            <person name="Gujja S."/>
            <person name="Hansen M."/>
            <person name="Howarth C."/>
            <person name="Imamovic A."/>
            <person name="Larimer J."/>
            <person name="McCowen C."/>
            <person name="Montmayeur A."/>
            <person name="Murphy C."/>
            <person name="Neiman D."/>
            <person name="Pearson M."/>
            <person name="Priest M."/>
            <person name="Roberts A."/>
            <person name="Saif S."/>
            <person name="Shea T."/>
            <person name="Sisk P."/>
            <person name="Sykes S."/>
            <person name="Wortman J."/>
            <person name="Nusbaum C."/>
            <person name="Birren B."/>
        </authorList>
    </citation>
    <scope>NUCLEOTIDE SEQUENCE [LARGE SCALE GENOMIC DNA]</scope>
    <source>
        <strain evidence="1 2">12_1B</strain>
    </source>
</reference>
<protein>
    <submittedName>
        <fullName evidence="1">Uncharacterized protein</fullName>
    </submittedName>
</protein>
<name>H1PYR5_9FUSO</name>
<accession>H1PYR5</accession>